<dbReference type="GeneID" id="63696281"/>
<dbReference type="GO" id="GO:0005506">
    <property type="term" value="F:iron ion binding"/>
    <property type="evidence" value="ECO:0007669"/>
    <property type="project" value="InterPro"/>
</dbReference>
<dbReference type="SUPFAM" id="SSF48264">
    <property type="entry name" value="Cytochrome P450"/>
    <property type="match status" value="1"/>
</dbReference>
<accession>A0A017SMG0</accession>
<dbReference type="GO" id="GO:0004497">
    <property type="term" value="F:monooxygenase activity"/>
    <property type="evidence" value="ECO:0007669"/>
    <property type="project" value="InterPro"/>
</dbReference>
<evidence type="ECO:0008006" key="3">
    <source>
        <dbReference type="Google" id="ProtNLM"/>
    </source>
</evidence>
<proteinExistence type="predicted"/>
<dbReference type="GO" id="GO:0016705">
    <property type="term" value="F:oxidoreductase activity, acting on paired donors, with incorporation or reduction of molecular oxygen"/>
    <property type="evidence" value="ECO:0007669"/>
    <property type="project" value="InterPro"/>
</dbReference>
<dbReference type="InterPro" id="IPR001128">
    <property type="entry name" value="Cyt_P450"/>
</dbReference>
<dbReference type="EMBL" id="KK088415">
    <property type="protein sequence ID" value="EYE97465.1"/>
    <property type="molecule type" value="Genomic_DNA"/>
</dbReference>
<evidence type="ECO:0000313" key="2">
    <source>
        <dbReference type="Proteomes" id="UP000019804"/>
    </source>
</evidence>
<name>A0A017SMG0_ASPRC</name>
<dbReference type="STRING" id="1388766.A0A017SMG0"/>
<dbReference type="RefSeq" id="XP_040641153.1">
    <property type="nucleotide sequence ID" value="XM_040781157.1"/>
</dbReference>
<dbReference type="Proteomes" id="UP000019804">
    <property type="component" value="Unassembled WGS sequence"/>
</dbReference>
<sequence length="126" mass="14019">MKQTEFLHTLDEILFANVDISSAVLSTLFSQLAANPAFQDALRAEISQWTEKITQYISKQDTLLNCAIMESMQLIPAFSFSLPDYTSVVINPKSPLLVQQSEQSFGTLLHNVTSSDIARIVPLRDA</sequence>
<dbReference type="Pfam" id="PF00067">
    <property type="entry name" value="p450"/>
    <property type="match status" value="1"/>
</dbReference>
<keyword evidence="2" id="KW-1185">Reference proteome</keyword>
<dbReference type="InterPro" id="IPR036396">
    <property type="entry name" value="Cyt_P450_sf"/>
</dbReference>
<dbReference type="HOGENOM" id="CLU_1981200_0_0_1"/>
<dbReference type="OrthoDB" id="2789670at2759"/>
<reference evidence="2" key="1">
    <citation type="journal article" date="2014" name="Nat. Commun.">
        <title>Genomic adaptations of the halophilic Dead Sea filamentous fungus Eurotium rubrum.</title>
        <authorList>
            <person name="Kis-Papo T."/>
            <person name="Weig A.R."/>
            <person name="Riley R."/>
            <person name="Persoh D."/>
            <person name="Salamov A."/>
            <person name="Sun H."/>
            <person name="Lipzen A."/>
            <person name="Wasser S.P."/>
            <person name="Rambold G."/>
            <person name="Grigoriev I.V."/>
            <person name="Nevo E."/>
        </authorList>
    </citation>
    <scope>NUCLEOTIDE SEQUENCE [LARGE SCALE GENOMIC DNA]</scope>
    <source>
        <strain evidence="2">CBS 135680</strain>
    </source>
</reference>
<organism evidence="1 2">
    <name type="scientific">Aspergillus ruber (strain CBS 135680)</name>
    <dbReference type="NCBI Taxonomy" id="1388766"/>
    <lineage>
        <taxon>Eukaryota</taxon>
        <taxon>Fungi</taxon>
        <taxon>Dikarya</taxon>
        <taxon>Ascomycota</taxon>
        <taxon>Pezizomycotina</taxon>
        <taxon>Eurotiomycetes</taxon>
        <taxon>Eurotiomycetidae</taxon>
        <taxon>Eurotiales</taxon>
        <taxon>Aspergillaceae</taxon>
        <taxon>Aspergillus</taxon>
        <taxon>Aspergillus subgen. Aspergillus</taxon>
    </lineage>
</organism>
<dbReference type="AlphaFoldDB" id="A0A017SMG0"/>
<protein>
    <recommendedName>
        <fullName evidence="3">Cytochrome P450</fullName>
    </recommendedName>
</protein>
<dbReference type="Gene3D" id="1.10.630.10">
    <property type="entry name" value="Cytochrome P450"/>
    <property type="match status" value="1"/>
</dbReference>
<dbReference type="GO" id="GO:0020037">
    <property type="term" value="F:heme binding"/>
    <property type="evidence" value="ECO:0007669"/>
    <property type="project" value="InterPro"/>
</dbReference>
<gene>
    <name evidence="1" type="ORF">EURHEDRAFT_409686</name>
</gene>
<evidence type="ECO:0000313" key="1">
    <source>
        <dbReference type="EMBL" id="EYE97465.1"/>
    </source>
</evidence>